<evidence type="ECO:0000313" key="3">
    <source>
        <dbReference type="Proteomes" id="UP000317624"/>
    </source>
</evidence>
<dbReference type="PANTHER" id="PTHR37291">
    <property type="entry name" value="5-METHYLCYTOSINE-SPECIFIC RESTRICTION ENZYME B"/>
    <property type="match status" value="1"/>
</dbReference>
<organism evidence="2 3">
    <name type="scientific">Hymenobacter setariae</name>
    <dbReference type="NCBI Taxonomy" id="2594794"/>
    <lineage>
        <taxon>Bacteria</taxon>
        <taxon>Pseudomonadati</taxon>
        <taxon>Bacteroidota</taxon>
        <taxon>Cytophagia</taxon>
        <taxon>Cytophagales</taxon>
        <taxon>Hymenobacteraceae</taxon>
        <taxon>Hymenobacter</taxon>
    </lineage>
</organism>
<name>A0A558BZD3_9BACT</name>
<dbReference type="PANTHER" id="PTHR37291:SF1">
    <property type="entry name" value="TYPE IV METHYL-DIRECTED RESTRICTION ENZYME ECOKMCRB SUBUNIT"/>
    <property type="match status" value="1"/>
</dbReference>
<dbReference type="GO" id="GO:0005524">
    <property type="term" value="F:ATP binding"/>
    <property type="evidence" value="ECO:0007669"/>
    <property type="project" value="InterPro"/>
</dbReference>
<accession>A0A558BZD3</accession>
<proteinExistence type="predicted"/>
<feature type="domain" description="ATPase dynein-related AAA" evidence="1">
    <location>
        <begin position="415"/>
        <end position="490"/>
    </location>
</feature>
<keyword evidence="3" id="KW-1185">Reference proteome</keyword>
<sequence>MHSIYYCAYPSTFFNFMTTNQPVAYLLGAYWYDNDPRDQTNRFVQHGIWENGYDTEYLDLVKSIAVGSPVFIKSLFYHNGLKTSVLRVKARGVVTANQGDGQHLTVNWDKVFTEEDLTERAVPGVGRYWDTVERVTEPSHLDALFHTPQPPDKLIFTFPLNQILYGPPGTGKTFSTSALTLAILTGQSWADINGHYGHNHAALRQGLEAYREQGQTAFVTFHQAFGYEDFVEGIKPYEKENDQLGYRVEDGVFKRMCRTARQAWQAAITGQSAPAALRLAAADFDELYEAFADDLRNRLAQGSHPQLVTRQGMPVEVIAVDEDGTLTLIHLNSTHGATYKHRVAPKWIRQIFERYSSVAEIQKVYEELRQLGGPNASLQWAIFNGLKNYEQLLPAPSAAPEADTPPQATEIPRFVLVIDEINRGNVANIFGELITLLEDDKRTGEANEITVTLPYSKQSFSVPPNLYLLGTMNTADRSVEALDTALRRRFSFTEMRPEPRVIREQVGDNGVLGTGDEAVDVARLLEVLNSRLEQLLDHDHCLGHALLLRVADVAGLRAAFQRNILPLLQEYFFGDWGKIGLVLGERFVAVADKAAGRAPLAKFGGYDATGLRDKPLYRLTKPESWDAAAFRSIYATT</sequence>
<dbReference type="InterPro" id="IPR011704">
    <property type="entry name" value="ATPase_dyneun-rel_AAA"/>
</dbReference>
<comment type="caution">
    <text evidence="2">The sequence shown here is derived from an EMBL/GenBank/DDBJ whole genome shotgun (WGS) entry which is preliminary data.</text>
</comment>
<evidence type="ECO:0000259" key="1">
    <source>
        <dbReference type="Pfam" id="PF07728"/>
    </source>
</evidence>
<dbReference type="OrthoDB" id="9781481at2"/>
<dbReference type="InterPro" id="IPR052934">
    <property type="entry name" value="Methyl-DNA_Rec/Restrict_Enz"/>
</dbReference>
<dbReference type="Pfam" id="PF07728">
    <property type="entry name" value="AAA_5"/>
    <property type="match status" value="1"/>
</dbReference>
<evidence type="ECO:0000313" key="2">
    <source>
        <dbReference type="EMBL" id="TVT41861.1"/>
    </source>
</evidence>
<dbReference type="GO" id="GO:0016887">
    <property type="term" value="F:ATP hydrolysis activity"/>
    <property type="evidence" value="ECO:0007669"/>
    <property type="project" value="InterPro"/>
</dbReference>
<dbReference type="Proteomes" id="UP000317624">
    <property type="component" value="Unassembled WGS sequence"/>
</dbReference>
<dbReference type="SUPFAM" id="SSF52540">
    <property type="entry name" value="P-loop containing nucleoside triphosphate hydrolases"/>
    <property type="match status" value="1"/>
</dbReference>
<gene>
    <name evidence="2" type="ORF">FNT36_10595</name>
</gene>
<reference evidence="2 3" key="1">
    <citation type="submission" date="2019-07" db="EMBL/GenBank/DDBJ databases">
        <title>Hymenobacter sp. straun FUR1 Genome sequencing and assembly.</title>
        <authorList>
            <person name="Chhetri G."/>
        </authorList>
    </citation>
    <scope>NUCLEOTIDE SEQUENCE [LARGE SCALE GENOMIC DNA]</scope>
    <source>
        <strain evidence="2 3">Fur1</strain>
    </source>
</reference>
<dbReference type="InterPro" id="IPR027417">
    <property type="entry name" value="P-loop_NTPase"/>
</dbReference>
<dbReference type="Gene3D" id="3.40.50.300">
    <property type="entry name" value="P-loop containing nucleotide triphosphate hydrolases"/>
    <property type="match status" value="1"/>
</dbReference>
<protein>
    <recommendedName>
        <fullName evidence="1">ATPase dynein-related AAA domain-containing protein</fullName>
    </recommendedName>
</protein>
<dbReference type="EMBL" id="VMRJ01000002">
    <property type="protein sequence ID" value="TVT41861.1"/>
    <property type="molecule type" value="Genomic_DNA"/>
</dbReference>
<dbReference type="AlphaFoldDB" id="A0A558BZD3"/>